<gene>
    <name evidence="1" type="ORF">NTEN_LOCUS16386</name>
</gene>
<protein>
    <submittedName>
        <fullName evidence="1">Uncharacterized protein</fullName>
    </submittedName>
</protein>
<reference evidence="1 2" key="1">
    <citation type="submission" date="2020-02" db="EMBL/GenBank/DDBJ databases">
        <authorList>
            <person name="Ferguson B K."/>
        </authorList>
    </citation>
    <scope>NUCLEOTIDE SEQUENCE [LARGE SCALE GENOMIC DNA]</scope>
</reference>
<name>A0A6H5HDF7_9HEMI</name>
<dbReference type="Proteomes" id="UP000479000">
    <property type="component" value="Unassembled WGS sequence"/>
</dbReference>
<accession>A0A6H5HDF7</accession>
<sequence>MVRRVVRARPGGQLVLAVQVERLERAGRRRFAAERQRGRLFRRADQVTSIGGLGLGAFGRNERYGDRRRQRFARQIFRLRAQIFRLGIVVTGVFEKKK</sequence>
<evidence type="ECO:0000313" key="2">
    <source>
        <dbReference type="Proteomes" id="UP000479000"/>
    </source>
</evidence>
<proteinExistence type="predicted"/>
<evidence type="ECO:0000313" key="1">
    <source>
        <dbReference type="EMBL" id="CAB0011435.1"/>
    </source>
</evidence>
<organism evidence="1 2">
    <name type="scientific">Nesidiocoris tenuis</name>
    <dbReference type="NCBI Taxonomy" id="355587"/>
    <lineage>
        <taxon>Eukaryota</taxon>
        <taxon>Metazoa</taxon>
        <taxon>Ecdysozoa</taxon>
        <taxon>Arthropoda</taxon>
        <taxon>Hexapoda</taxon>
        <taxon>Insecta</taxon>
        <taxon>Pterygota</taxon>
        <taxon>Neoptera</taxon>
        <taxon>Paraneoptera</taxon>
        <taxon>Hemiptera</taxon>
        <taxon>Heteroptera</taxon>
        <taxon>Panheteroptera</taxon>
        <taxon>Cimicomorpha</taxon>
        <taxon>Miridae</taxon>
        <taxon>Dicyphina</taxon>
        <taxon>Nesidiocoris</taxon>
    </lineage>
</organism>
<dbReference type="AlphaFoldDB" id="A0A6H5HDF7"/>
<keyword evidence="2" id="KW-1185">Reference proteome</keyword>
<dbReference type="EMBL" id="CADCXU010024164">
    <property type="protein sequence ID" value="CAB0011435.1"/>
    <property type="molecule type" value="Genomic_DNA"/>
</dbReference>